<dbReference type="SUPFAM" id="SSF52833">
    <property type="entry name" value="Thioredoxin-like"/>
    <property type="match status" value="1"/>
</dbReference>
<organism evidence="6 7">
    <name type="scientific">Octopus vulgaris</name>
    <name type="common">Common octopus</name>
    <dbReference type="NCBI Taxonomy" id="6645"/>
    <lineage>
        <taxon>Eukaryota</taxon>
        <taxon>Metazoa</taxon>
        <taxon>Spiralia</taxon>
        <taxon>Lophotrochozoa</taxon>
        <taxon>Mollusca</taxon>
        <taxon>Cephalopoda</taxon>
        <taxon>Coleoidea</taxon>
        <taxon>Octopodiformes</taxon>
        <taxon>Octopoda</taxon>
        <taxon>Incirrata</taxon>
        <taxon>Octopodidae</taxon>
        <taxon>Octopus</taxon>
    </lineage>
</organism>
<dbReference type="CDD" id="cd03050">
    <property type="entry name" value="GST_N_Theta"/>
    <property type="match status" value="1"/>
</dbReference>
<evidence type="ECO:0000256" key="3">
    <source>
        <dbReference type="ARBA" id="ARBA00022679"/>
    </source>
</evidence>
<evidence type="ECO:0000313" key="7">
    <source>
        <dbReference type="Proteomes" id="UP001162480"/>
    </source>
</evidence>
<feature type="domain" description="GST C-terminal" evidence="5">
    <location>
        <begin position="89"/>
        <end position="230"/>
    </location>
</feature>
<evidence type="ECO:0000256" key="1">
    <source>
        <dbReference type="ARBA" id="ARBA00004496"/>
    </source>
</evidence>
<dbReference type="GO" id="GO:0004364">
    <property type="term" value="F:glutathione transferase activity"/>
    <property type="evidence" value="ECO:0007669"/>
    <property type="project" value="TreeGrafter"/>
</dbReference>
<dbReference type="SFLD" id="SFLDG00358">
    <property type="entry name" value="Main_(cytGST)"/>
    <property type="match status" value="1"/>
</dbReference>
<dbReference type="InterPro" id="IPR040075">
    <property type="entry name" value="GST_N_Theta"/>
</dbReference>
<dbReference type="InterPro" id="IPR036249">
    <property type="entry name" value="Thioredoxin-like_sf"/>
</dbReference>
<dbReference type="Gene3D" id="3.40.30.10">
    <property type="entry name" value="Glutaredoxin"/>
    <property type="match status" value="1"/>
</dbReference>
<keyword evidence="3" id="KW-0808">Transferase</keyword>
<name>A0AA36AHJ7_OCTVU</name>
<protein>
    <submittedName>
        <fullName evidence="6">Glutathione S-transferase theta-1-like</fullName>
    </submittedName>
</protein>
<dbReference type="InterPro" id="IPR040079">
    <property type="entry name" value="Glutathione_S-Trfase"/>
</dbReference>
<dbReference type="Proteomes" id="UP001162480">
    <property type="component" value="Chromosome 1"/>
</dbReference>
<dbReference type="Pfam" id="PF02798">
    <property type="entry name" value="GST_N"/>
    <property type="match status" value="1"/>
</dbReference>
<evidence type="ECO:0000259" key="5">
    <source>
        <dbReference type="PROSITE" id="PS50405"/>
    </source>
</evidence>
<dbReference type="FunFam" id="1.20.1050.10:FF:000039">
    <property type="entry name" value="Glutathione S-transferase theta-1"/>
    <property type="match status" value="1"/>
</dbReference>
<dbReference type="InterPro" id="IPR036282">
    <property type="entry name" value="Glutathione-S-Trfase_C_sf"/>
</dbReference>
<keyword evidence="7" id="KW-1185">Reference proteome</keyword>
<dbReference type="GO" id="GO:0006749">
    <property type="term" value="P:glutathione metabolic process"/>
    <property type="evidence" value="ECO:0007669"/>
    <property type="project" value="TreeGrafter"/>
</dbReference>
<dbReference type="PANTHER" id="PTHR43917">
    <property type="match status" value="1"/>
</dbReference>
<dbReference type="GO" id="GO:0005737">
    <property type="term" value="C:cytoplasm"/>
    <property type="evidence" value="ECO:0007669"/>
    <property type="project" value="UniProtKB-SubCell"/>
</dbReference>
<dbReference type="PANTHER" id="PTHR43917:SF8">
    <property type="entry name" value="GH16740P-RELATED"/>
    <property type="match status" value="1"/>
</dbReference>
<dbReference type="PROSITE" id="PS50404">
    <property type="entry name" value="GST_NTER"/>
    <property type="match status" value="1"/>
</dbReference>
<keyword evidence="2" id="KW-0963">Cytoplasm</keyword>
<evidence type="ECO:0000313" key="6">
    <source>
        <dbReference type="EMBL" id="CAI9716281.1"/>
    </source>
</evidence>
<dbReference type="PROSITE" id="PS50405">
    <property type="entry name" value="GST_CTER"/>
    <property type="match status" value="1"/>
</dbReference>
<accession>A0AA36AHJ7</accession>
<feature type="domain" description="GST N-terminal" evidence="4">
    <location>
        <begin position="2"/>
        <end position="83"/>
    </location>
</feature>
<dbReference type="SFLD" id="SFLDS00019">
    <property type="entry name" value="Glutathione_Transferase_(cytos"/>
    <property type="match status" value="1"/>
</dbReference>
<dbReference type="EMBL" id="OX597814">
    <property type="protein sequence ID" value="CAI9716281.1"/>
    <property type="molecule type" value="Genomic_DNA"/>
</dbReference>
<dbReference type="SUPFAM" id="SSF47616">
    <property type="entry name" value="GST C-terminal domain-like"/>
    <property type="match status" value="1"/>
</dbReference>
<comment type="subcellular location">
    <subcellularLocation>
        <location evidence="1">Cytoplasm</location>
    </subcellularLocation>
</comment>
<dbReference type="AlphaFoldDB" id="A0AA36AHJ7"/>
<dbReference type="InterPro" id="IPR004045">
    <property type="entry name" value="Glutathione_S-Trfase_N"/>
</dbReference>
<proteinExistence type="predicted"/>
<dbReference type="Gene3D" id="1.20.1050.10">
    <property type="match status" value="1"/>
</dbReference>
<reference evidence="6" key="1">
    <citation type="submission" date="2023-08" db="EMBL/GenBank/DDBJ databases">
        <authorList>
            <person name="Alioto T."/>
            <person name="Alioto T."/>
            <person name="Gomez Garrido J."/>
        </authorList>
    </citation>
    <scope>NUCLEOTIDE SEQUENCE</scope>
</reference>
<dbReference type="InterPro" id="IPR010987">
    <property type="entry name" value="Glutathione-S-Trfase_C-like"/>
</dbReference>
<evidence type="ECO:0000259" key="4">
    <source>
        <dbReference type="PROSITE" id="PS50404"/>
    </source>
</evidence>
<dbReference type="FunFam" id="3.40.30.10:FF:000176">
    <property type="entry name" value="Glutathione S-transferase theta-1"/>
    <property type="match status" value="1"/>
</dbReference>
<dbReference type="InterPro" id="IPR051369">
    <property type="entry name" value="GST_Theta"/>
</dbReference>
<gene>
    <name evidence="6" type="ORF">OCTVUL_1B003314</name>
</gene>
<evidence type="ECO:0000256" key="2">
    <source>
        <dbReference type="ARBA" id="ARBA00022490"/>
    </source>
</evidence>
<sequence length="247" mass="28792">MASLKVYYDLLSQPSRAIYIFLKINNIPFIDKPVALRKVEHKNEEYTKVNCFQKVPAIDDDGFVLRESVAILKYLTIKNNLADHWYPKDFHTQLRVDEYLHWQHFNTRLNAAMVFRNLLLEPQLTGKPISWKRVEFFKNELATTVEHLDKAFLQDGPYLAGQKKISICDILGACELMQLNAVHEEACYESNSNVNSWMQRVKKDLSPHFDEAHKIVYRAREVFGESKTIFQWALHSLLQKQIGVHGA</sequence>